<sequence length="106" mass="11662">MKKILVSLAAITTLILSGCAAMSPSYHQPPPSADQAWKKSGATLETTRADLKSCNYIDNVSQINKTKFEKQTQCMKDKGYTISTKPYNAYNCYGNAPAMCALTRMK</sequence>
<evidence type="ECO:0000313" key="2">
    <source>
        <dbReference type="EMBL" id="SJM72788.1"/>
    </source>
</evidence>
<reference evidence="2 3" key="1">
    <citation type="submission" date="2017-02" db="EMBL/GenBank/DDBJ databases">
        <authorList>
            <person name="Peterson S.W."/>
        </authorList>
    </citation>
    <scope>NUCLEOTIDE SEQUENCE [LARGE SCALE GENOMIC DNA]</scope>
    <source>
        <strain evidence="2">Psychrobacter_piechaudii</strain>
    </source>
</reference>
<evidence type="ECO:0008006" key="4">
    <source>
        <dbReference type="Google" id="ProtNLM"/>
    </source>
</evidence>
<dbReference type="RefSeq" id="WP_077451652.1">
    <property type="nucleotide sequence ID" value="NZ_FUGE01000202.1"/>
</dbReference>
<keyword evidence="1" id="KW-0732">Signal</keyword>
<evidence type="ECO:0000256" key="1">
    <source>
        <dbReference type="SAM" id="SignalP"/>
    </source>
</evidence>
<protein>
    <recommendedName>
        <fullName evidence="4">Lipoprotein</fullName>
    </recommendedName>
</protein>
<feature type="signal peptide" evidence="1">
    <location>
        <begin position="1"/>
        <end position="20"/>
    </location>
</feature>
<feature type="chain" id="PRO_5013091273" description="Lipoprotein" evidence="1">
    <location>
        <begin position="21"/>
        <end position="106"/>
    </location>
</feature>
<organism evidence="2 3">
    <name type="scientific">Psychrobacter piechaudii</name>
    <dbReference type="NCBI Taxonomy" id="1945521"/>
    <lineage>
        <taxon>Bacteria</taxon>
        <taxon>Pseudomonadati</taxon>
        <taxon>Pseudomonadota</taxon>
        <taxon>Gammaproteobacteria</taxon>
        <taxon>Moraxellales</taxon>
        <taxon>Moraxellaceae</taxon>
        <taxon>Psychrobacter</taxon>
    </lineage>
</organism>
<dbReference type="PROSITE" id="PS51257">
    <property type="entry name" value="PROKAR_LIPOPROTEIN"/>
    <property type="match status" value="1"/>
</dbReference>
<accession>A0A1R4GX76</accession>
<gene>
    <name evidence="2" type="ORF">A1232T_01982</name>
</gene>
<name>A0A1R4GX76_9GAMM</name>
<evidence type="ECO:0000313" key="3">
    <source>
        <dbReference type="Proteomes" id="UP000188357"/>
    </source>
</evidence>
<proteinExistence type="predicted"/>
<dbReference type="AlphaFoldDB" id="A0A1R4GX76"/>
<dbReference type="EMBL" id="FUGE01000202">
    <property type="protein sequence ID" value="SJM72788.1"/>
    <property type="molecule type" value="Genomic_DNA"/>
</dbReference>
<dbReference type="OrthoDB" id="7923981at2"/>
<keyword evidence="3" id="KW-1185">Reference proteome</keyword>
<dbReference type="Proteomes" id="UP000188357">
    <property type="component" value="Unassembled WGS sequence"/>
</dbReference>
<dbReference type="STRING" id="1945521.A1232T_01982"/>